<dbReference type="PANTHER" id="PTHR23389">
    <property type="entry name" value="CHROMOSOME TRANSMISSION FIDELITY FACTOR 18"/>
    <property type="match status" value="1"/>
</dbReference>
<dbReference type="GO" id="GO:0005524">
    <property type="term" value="F:ATP binding"/>
    <property type="evidence" value="ECO:0007669"/>
    <property type="project" value="InterPro"/>
</dbReference>
<name>A0A6A5TIG2_9PLEO</name>
<dbReference type="AlphaFoldDB" id="A0A6A5TIG2"/>
<reference evidence="3" key="1">
    <citation type="journal article" date="2020" name="Stud. Mycol.">
        <title>101 Dothideomycetes genomes: a test case for predicting lifestyles and emergence of pathogens.</title>
        <authorList>
            <person name="Haridas S."/>
            <person name="Albert R."/>
            <person name="Binder M."/>
            <person name="Bloem J."/>
            <person name="Labutti K."/>
            <person name="Salamov A."/>
            <person name="Andreopoulos B."/>
            <person name="Baker S."/>
            <person name="Barry K."/>
            <person name="Bills G."/>
            <person name="Bluhm B."/>
            <person name="Cannon C."/>
            <person name="Castanera R."/>
            <person name="Culley D."/>
            <person name="Daum C."/>
            <person name="Ezra D."/>
            <person name="Gonzalez J."/>
            <person name="Henrissat B."/>
            <person name="Kuo A."/>
            <person name="Liang C."/>
            <person name="Lipzen A."/>
            <person name="Lutzoni F."/>
            <person name="Magnuson J."/>
            <person name="Mondo S."/>
            <person name="Nolan M."/>
            <person name="Ohm R."/>
            <person name="Pangilinan J."/>
            <person name="Park H.-J."/>
            <person name="Ramirez L."/>
            <person name="Alfaro M."/>
            <person name="Sun H."/>
            <person name="Tritt A."/>
            <person name="Yoshinaga Y."/>
            <person name="Zwiers L.-H."/>
            <person name="Turgeon B."/>
            <person name="Goodwin S."/>
            <person name="Spatafora J."/>
            <person name="Crous P."/>
            <person name="Grigoriev I."/>
        </authorList>
    </citation>
    <scope>NUCLEOTIDE SEQUENCE</scope>
    <source>
        <strain evidence="3">CBS 675.92</strain>
    </source>
</reference>
<accession>A0A6A5TIG2</accession>
<evidence type="ECO:0000256" key="1">
    <source>
        <dbReference type="SAM" id="MobiDB-lite"/>
    </source>
</evidence>
<dbReference type="InterPro" id="IPR027417">
    <property type="entry name" value="P-loop_NTPase"/>
</dbReference>
<dbReference type="CDD" id="cd00009">
    <property type="entry name" value="AAA"/>
    <property type="match status" value="1"/>
</dbReference>
<gene>
    <name evidence="3" type="ORF">CC80DRAFT_495447</name>
</gene>
<dbReference type="GO" id="GO:0005634">
    <property type="term" value="C:nucleus"/>
    <property type="evidence" value="ECO:0007669"/>
    <property type="project" value="TreeGrafter"/>
</dbReference>
<proteinExistence type="predicted"/>
<dbReference type="EMBL" id="ML977011">
    <property type="protein sequence ID" value="KAF1952391.1"/>
    <property type="molecule type" value="Genomic_DNA"/>
</dbReference>
<keyword evidence="4" id="KW-1185">Reference proteome</keyword>
<dbReference type="Pfam" id="PF00004">
    <property type="entry name" value="AAA"/>
    <property type="match status" value="1"/>
</dbReference>
<feature type="region of interest" description="Disordered" evidence="1">
    <location>
        <begin position="311"/>
        <end position="331"/>
    </location>
</feature>
<protein>
    <submittedName>
        <fullName evidence="3">Chromosome transmission fidelity protein 18</fullName>
    </submittedName>
</protein>
<feature type="compositionally biased region" description="Pro residues" evidence="1">
    <location>
        <begin position="118"/>
        <end position="128"/>
    </location>
</feature>
<feature type="region of interest" description="Disordered" evidence="1">
    <location>
        <begin position="112"/>
        <end position="160"/>
    </location>
</feature>
<dbReference type="SMART" id="SM00382">
    <property type="entry name" value="AAA"/>
    <property type="match status" value="1"/>
</dbReference>
<dbReference type="Gene3D" id="3.40.50.300">
    <property type="entry name" value="P-loop containing nucleotide triphosphate hydrolases"/>
    <property type="match status" value="1"/>
</dbReference>
<dbReference type="GO" id="GO:0016887">
    <property type="term" value="F:ATP hydrolysis activity"/>
    <property type="evidence" value="ECO:0007669"/>
    <property type="project" value="InterPro"/>
</dbReference>
<dbReference type="GO" id="GO:0003677">
    <property type="term" value="F:DNA binding"/>
    <property type="evidence" value="ECO:0007669"/>
    <property type="project" value="TreeGrafter"/>
</dbReference>
<evidence type="ECO:0000259" key="2">
    <source>
        <dbReference type="SMART" id="SM00382"/>
    </source>
</evidence>
<dbReference type="InterPro" id="IPR003959">
    <property type="entry name" value="ATPase_AAA_core"/>
</dbReference>
<sequence length="1070" mass="118130">MSNYSPGIPSSFDPAFLQSDFCTLDDAPPSLSHSDELDALDAIAQTAVADRADKTRRGIVIQHRAWNTLDAFRSEEDYPIDTPLKHHATLKRFTTASSLNSLVPSSPPLMPLISSPMTYPPSSAPRPASPKKRKRSDAERDPLRDVQNNATRKTGAFLDDSDDEDDIAVLKEHALKRRAINTIKDLPAIPDGVADYTPPASQEEYVDPETVSVSALDDYFKTPSPVKQPAPVPEAPPSAQPYKGLVARTAAGKPFYIPKKPIKPTISYEQLIASRSEGRQGQARQSYYGLNIHQLMDEAKAMTEMKAAQREKELEEMPRPTVEQPKPGKSGRTLMWTEKYRAKKFTDLVGDERTHRSVLRWLKAWDPIVFPGASKQKAKNTKKGFEDEEQKHRKILLLTGPPGLGKTTLAHVCARQAGYEVQEINASDERSKDVVKGRIRDMVGTENVRGITTNTTNGKVRKAGKPVCVVVDEVDGVVGGSGGAGEGGFVKALIDLIHLDERNSKNVGQQSATGPKRKKKGDNFRLLRPLVLVCNDVYHPSLRPLRQSSLAEIIHIRKPALSMVVSRVQDIFTREGIKCDSDGVRRLCEATWDVSTKKEGGSGHETGEGDIRGVMVVSEWVAGRFRNSVDVKAKEAPRLTRRWIEDHVINDLNHGGGAARSLGRGGAKDVVDRVFREGAGFPKKAETTDVRTAAARAKQGVIGVAEAAKRRAMLRLREMIDTSGDSDRIITDCFTAYPEKPFQDDTFLSKPCAAYEWLHFHDTLSSAVHGSQEWELAPYLSQSVLAFHNLFASPRQQSANPTADPDAQPSAFSGPSANYIAYEQSKASRASLMGLQSTLSLPLTRLFRSPEELAIELIPYVLRMLSPDVKPVVINTGASGSKSAATASVRKASEKELIKRSVQAMAATGVRFERNKVEFDDVANRNVGWVFRMEPPLDSLAAFDTLAGKKDDKVRYAVRSVLETEWKKESVRINEDAKKRRGGQVDDEEEEIGKEIVVDVESIAKENTKAVKRDFFGRVIKERPLVAGEKVKPTKNVLSGDEGRIWVTFHEGFSNAVRKPVTIDELMRGL</sequence>
<dbReference type="InterPro" id="IPR003593">
    <property type="entry name" value="AAA+_ATPase"/>
</dbReference>
<dbReference type="OrthoDB" id="2195431at2759"/>
<dbReference type="Proteomes" id="UP000800035">
    <property type="component" value="Unassembled WGS sequence"/>
</dbReference>
<evidence type="ECO:0000313" key="3">
    <source>
        <dbReference type="EMBL" id="KAF1952391.1"/>
    </source>
</evidence>
<organism evidence="3 4">
    <name type="scientific">Byssothecium circinans</name>
    <dbReference type="NCBI Taxonomy" id="147558"/>
    <lineage>
        <taxon>Eukaryota</taxon>
        <taxon>Fungi</taxon>
        <taxon>Dikarya</taxon>
        <taxon>Ascomycota</taxon>
        <taxon>Pezizomycotina</taxon>
        <taxon>Dothideomycetes</taxon>
        <taxon>Pleosporomycetidae</taxon>
        <taxon>Pleosporales</taxon>
        <taxon>Massarineae</taxon>
        <taxon>Massarinaceae</taxon>
        <taxon>Byssothecium</taxon>
    </lineage>
</organism>
<dbReference type="SUPFAM" id="SSF52540">
    <property type="entry name" value="P-loop containing nucleoside triphosphate hydrolases"/>
    <property type="match status" value="1"/>
</dbReference>
<feature type="domain" description="AAA+ ATPase" evidence="2">
    <location>
        <begin position="392"/>
        <end position="560"/>
    </location>
</feature>
<dbReference type="PANTHER" id="PTHR23389:SF3">
    <property type="entry name" value="CHROMOSOME TRANSMISSION FIDELITY PROTEIN 18 HOMOLOG"/>
    <property type="match status" value="1"/>
</dbReference>
<evidence type="ECO:0000313" key="4">
    <source>
        <dbReference type="Proteomes" id="UP000800035"/>
    </source>
</evidence>